<dbReference type="EMBL" id="CP000477">
    <property type="protein sequence ID" value="ABK14508.1"/>
    <property type="molecule type" value="Genomic_DNA"/>
</dbReference>
<dbReference type="HOGENOM" id="CLU_2597808_0_0_2"/>
<dbReference type="GeneID" id="4461869"/>
<evidence type="ECO:0000313" key="2">
    <source>
        <dbReference type="Proteomes" id="UP000000674"/>
    </source>
</evidence>
<evidence type="ECO:0000313" key="1">
    <source>
        <dbReference type="EMBL" id="ABK14508.1"/>
    </source>
</evidence>
<name>A0B734_METTP</name>
<dbReference type="STRING" id="349307.Mthe_0718"/>
<organism evidence="1 2">
    <name type="scientific">Methanothrix thermoacetophila (strain DSM 6194 / JCM 14653 / NBRC 101360 / PT)</name>
    <name type="common">Methanosaeta thermophila</name>
    <dbReference type="NCBI Taxonomy" id="349307"/>
    <lineage>
        <taxon>Archaea</taxon>
        <taxon>Methanobacteriati</taxon>
        <taxon>Methanobacteriota</taxon>
        <taxon>Stenosarchaea group</taxon>
        <taxon>Methanomicrobia</taxon>
        <taxon>Methanotrichales</taxon>
        <taxon>Methanotrichaceae</taxon>
        <taxon>Methanothrix</taxon>
    </lineage>
</organism>
<keyword evidence="2" id="KW-1185">Reference proteome</keyword>
<gene>
    <name evidence="1" type="ordered locus">Mthe_0718</name>
</gene>
<reference evidence="1 2" key="1">
    <citation type="submission" date="2006-10" db="EMBL/GenBank/DDBJ databases">
        <title>Complete sequence of Methanosaeta thermophila PT.</title>
        <authorList>
            <consortium name="US DOE Joint Genome Institute"/>
            <person name="Copeland A."/>
            <person name="Lucas S."/>
            <person name="Lapidus A."/>
            <person name="Barry K."/>
            <person name="Detter J.C."/>
            <person name="Glavina del Rio T."/>
            <person name="Hammon N."/>
            <person name="Israni S."/>
            <person name="Pitluck S."/>
            <person name="Chain P."/>
            <person name="Malfatti S."/>
            <person name="Shin M."/>
            <person name="Vergez L."/>
            <person name="Schmutz J."/>
            <person name="Larimer F."/>
            <person name="Land M."/>
            <person name="Hauser L."/>
            <person name="Kyrpides N."/>
            <person name="Kim E."/>
            <person name="Smith K.S."/>
            <person name="Ingram-Smith C."/>
            <person name="Richardson P."/>
        </authorList>
    </citation>
    <scope>NUCLEOTIDE SEQUENCE [LARGE SCALE GENOMIC DNA]</scope>
    <source>
        <strain evidence="2">DSM 6194 / JCM 14653 / NBRC 101360 / PT</strain>
    </source>
</reference>
<protein>
    <submittedName>
        <fullName evidence="1">Uncharacterized protein</fullName>
    </submittedName>
</protein>
<proteinExistence type="predicted"/>
<sequence>MRLISDMGLECTASSSRISDHIERIGALLKAARSDLRGHLALQPLLYGDKSVYSTSMDMKDLIRHVKPLLHELHQGDRL</sequence>
<dbReference type="RefSeq" id="WP_011695904.1">
    <property type="nucleotide sequence ID" value="NC_008553.1"/>
</dbReference>
<dbReference type="AlphaFoldDB" id="A0B734"/>
<accession>A0B734</accession>
<dbReference type="KEGG" id="mtp:Mthe_0718"/>
<dbReference type="Proteomes" id="UP000000674">
    <property type="component" value="Chromosome"/>
</dbReference>